<dbReference type="PANTHER" id="PTHR43428">
    <property type="entry name" value="ARSENATE REDUCTASE"/>
    <property type="match status" value="1"/>
</dbReference>
<dbReference type="CDD" id="cd00090">
    <property type="entry name" value="HTH_ARSR"/>
    <property type="match status" value="1"/>
</dbReference>
<dbReference type="InterPro" id="IPR023485">
    <property type="entry name" value="Ptyr_pPase"/>
</dbReference>
<dbReference type="InterPro" id="IPR036388">
    <property type="entry name" value="WH-like_DNA-bd_sf"/>
</dbReference>
<dbReference type="Gene3D" id="1.10.10.10">
    <property type="entry name" value="Winged helix-like DNA-binding domain superfamily/Winged helix DNA-binding domain"/>
    <property type="match status" value="1"/>
</dbReference>
<dbReference type="InterPro" id="IPR036390">
    <property type="entry name" value="WH_DNA-bd_sf"/>
</dbReference>
<dbReference type="Proteomes" id="UP000199632">
    <property type="component" value="Unassembled WGS sequence"/>
</dbReference>
<dbReference type="InterPro" id="IPR036196">
    <property type="entry name" value="Ptyr_pPase_sf"/>
</dbReference>
<dbReference type="EMBL" id="FNQB01000001">
    <property type="protein sequence ID" value="SDY79926.1"/>
    <property type="molecule type" value="Genomic_DNA"/>
</dbReference>
<evidence type="ECO:0000313" key="3">
    <source>
        <dbReference type="EMBL" id="SDY79926.1"/>
    </source>
</evidence>
<name>A0A1H3MTM2_9ACTN</name>
<accession>A0A1H3MTM2</accession>
<dbReference type="PANTHER" id="PTHR43428:SF1">
    <property type="entry name" value="ARSENATE REDUCTASE"/>
    <property type="match status" value="1"/>
</dbReference>
<dbReference type="InterPro" id="IPR001845">
    <property type="entry name" value="HTH_ArsR_DNA-bd_dom"/>
</dbReference>
<dbReference type="InterPro" id="IPR011991">
    <property type="entry name" value="ArsR-like_HTH"/>
</dbReference>
<dbReference type="GO" id="GO:0046685">
    <property type="term" value="P:response to arsenic-containing substance"/>
    <property type="evidence" value="ECO:0007669"/>
    <property type="project" value="UniProtKB-KW"/>
</dbReference>
<evidence type="ECO:0000313" key="4">
    <source>
        <dbReference type="Proteomes" id="UP000199632"/>
    </source>
</evidence>
<dbReference type="NCBIfam" id="NF033788">
    <property type="entry name" value="HTH_metalloreg"/>
    <property type="match status" value="1"/>
</dbReference>
<dbReference type="Pfam" id="PF12840">
    <property type="entry name" value="HTH_20"/>
    <property type="match status" value="1"/>
</dbReference>
<feature type="domain" description="HTH arsR-type" evidence="2">
    <location>
        <begin position="3"/>
        <end position="100"/>
    </location>
</feature>
<sequence length="227" mass="24132">MNAEQMDVAARARVHAALGDPARLAIVDTLVLGDASPGELAEALDMPTNLVAHHLKVLRDAHLVGRSRSEGDRRRTYLRLVPETLAAIATPSVPTARRVVFVCTHNSARSQLAAALWATASAVPTASAGTEPAERVHPRAVSVARRHGLRIDPRQTAHVSDVVQDGDLVVSVCDNAHEHLTPAGGPRLHWSVPDPAPADTDAAFESAFTEIADRVARLAPIVPGDDR</sequence>
<dbReference type="Gene3D" id="3.40.50.2300">
    <property type="match status" value="1"/>
</dbReference>
<dbReference type="AlphaFoldDB" id="A0A1H3MTM2"/>
<protein>
    <submittedName>
        <fullName evidence="3">Transcriptional regulator, ArsR family</fullName>
    </submittedName>
</protein>
<keyword evidence="4" id="KW-1185">Reference proteome</keyword>
<dbReference type="SUPFAM" id="SSF46785">
    <property type="entry name" value="Winged helix' DNA-binding domain"/>
    <property type="match status" value="1"/>
</dbReference>
<organism evidence="3 4">
    <name type="scientific">Asanoa ishikariensis</name>
    <dbReference type="NCBI Taxonomy" id="137265"/>
    <lineage>
        <taxon>Bacteria</taxon>
        <taxon>Bacillati</taxon>
        <taxon>Actinomycetota</taxon>
        <taxon>Actinomycetes</taxon>
        <taxon>Micromonosporales</taxon>
        <taxon>Micromonosporaceae</taxon>
        <taxon>Asanoa</taxon>
    </lineage>
</organism>
<proteinExistence type="predicted"/>
<dbReference type="PROSITE" id="PS50987">
    <property type="entry name" value="HTH_ARSR_2"/>
    <property type="match status" value="1"/>
</dbReference>
<dbReference type="SMART" id="SM00418">
    <property type="entry name" value="HTH_ARSR"/>
    <property type="match status" value="1"/>
</dbReference>
<dbReference type="SMART" id="SM00226">
    <property type="entry name" value="LMWPc"/>
    <property type="match status" value="1"/>
</dbReference>
<dbReference type="SUPFAM" id="SSF52788">
    <property type="entry name" value="Phosphotyrosine protein phosphatases I"/>
    <property type="match status" value="1"/>
</dbReference>
<reference evidence="4" key="1">
    <citation type="submission" date="2016-10" db="EMBL/GenBank/DDBJ databases">
        <authorList>
            <person name="Varghese N."/>
            <person name="Submissions S."/>
        </authorList>
    </citation>
    <scope>NUCLEOTIDE SEQUENCE [LARGE SCALE GENOMIC DNA]</scope>
    <source>
        <strain evidence="4">DSM 44718</strain>
    </source>
</reference>
<evidence type="ECO:0000259" key="2">
    <source>
        <dbReference type="PROSITE" id="PS50987"/>
    </source>
</evidence>
<dbReference type="Pfam" id="PF01451">
    <property type="entry name" value="LMWPc"/>
    <property type="match status" value="1"/>
</dbReference>
<keyword evidence="1" id="KW-0059">Arsenical resistance</keyword>
<gene>
    <name evidence="3" type="ORF">SAMN05421684_1608</name>
</gene>
<dbReference type="GO" id="GO:0003700">
    <property type="term" value="F:DNA-binding transcription factor activity"/>
    <property type="evidence" value="ECO:0007669"/>
    <property type="project" value="InterPro"/>
</dbReference>
<dbReference type="STRING" id="137265.SAMN05421684_1608"/>
<evidence type="ECO:0000256" key="1">
    <source>
        <dbReference type="ARBA" id="ARBA00022849"/>
    </source>
</evidence>
<dbReference type="OrthoDB" id="9784339at2"/>